<protein>
    <recommendedName>
        <fullName evidence="3">Mobilization protein</fullName>
    </recommendedName>
</protein>
<dbReference type="PATRIC" id="fig|1588748.3.peg.846"/>
<dbReference type="Proteomes" id="UP000070160">
    <property type="component" value="Unassembled WGS sequence"/>
</dbReference>
<reference evidence="2" key="1">
    <citation type="submission" date="2016-01" db="EMBL/GenBank/DDBJ databases">
        <authorList>
            <person name="Mitreva M."/>
            <person name="Pepin K.H."/>
            <person name="Mihindukulasuriya K.A."/>
            <person name="Fulton R."/>
            <person name="Fronick C."/>
            <person name="O'Laughlin M."/>
            <person name="Miner T."/>
            <person name="Herter B."/>
            <person name="Rosa B.A."/>
            <person name="Cordes M."/>
            <person name="Tomlinson C."/>
            <person name="Wollam A."/>
            <person name="Palsikar V.B."/>
            <person name="Mardis E.R."/>
            <person name="Wilson R.K."/>
        </authorList>
    </citation>
    <scope>NUCLEOTIDE SEQUENCE [LARGE SCALE GENOMIC DNA]</scope>
    <source>
        <strain evidence="2">KA00182</strain>
    </source>
</reference>
<dbReference type="InterPro" id="IPR053842">
    <property type="entry name" value="NikA-like"/>
</dbReference>
<evidence type="ECO:0008006" key="3">
    <source>
        <dbReference type="Google" id="ProtNLM"/>
    </source>
</evidence>
<organism evidence="1 2">
    <name type="scientific">Megasphaera hutchinsoni</name>
    <dbReference type="NCBI Taxonomy" id="1588748"/>
    <lineage>
        <taxon>Bacteria</taxon>
        <taxon>Bacillati</taxon>
        <taxon>Bacillota</taxon>
        <taxon>Negativicutes</taxon>
        <taxon>Veillonellales</taxon>
        <taxon>Veillonellaceae</taxon>
        <taxon>Megasphaera</taxon>
    </lineage>
</organism>
<dbReference type="STRING" id="1588748.HMPREF3182_00881"/>
<keyword evidence="2" id="KW-1185">Reference proteome</keyword>
<dbReference type="AlphaFoldDB" id="A0A134CFY1"/>
<name>A0A134CFY1_9FIRM</name>
<evidence type="ECO:0000313" key="1">
    <source>
        <dbReference type="EMBL" id="KXB91059.1"/>
    </source>
</evidence>
<accession>A0A134CFY1</accession>
<proteinExistence type="predicted"/>
<dbReference type="EMBL" id="LSDT01000042">
    <property type="protein sequence ID" value="KXB91059.1"/>
    <property type="molecule type" value="Genomic_DNA"/>
</dbReference>
<sequence>MYGHLRKIDEAEPLWTASFFINFTLLGRTLRPQYFMIRRYTMDNRKRNNQLKIYLTDEEKEIFEKKMKLANCKTMSHFLRKCVLEKEIYVVDLEPFRNLQWLLSNVTNNINQISKATNTTSIIYKNEIKSMHKQIEKLSREIWQIHFLLLNKAKKVLVISMAITKIHPIRSTLNLAIDYITKSEKTDEKILVSSFKCHPSTAHIKFIKTRDIIFYSIF</sequence>
<comment type="caution">
    <text evidence="1">The sequence shown here is derived from an EMBL/GenBank/DDBJ whole genome shotgun (WGS) entry which is preliminary data.</text>
</comment>
<evidence type="ECO:0000313" key="2">
    <source>
        <dbReference type="Proteomes" id="UP000070160"/>
    </source>
</evidence>
<gene>
    <name evidence="1" type="ORF">HMPREF3182_00881</name>
</gene>
<dbReference type="Pfam" id="PF21983">
    <property type="entry name" value="NikA-like"/>
    <property type="match status" value="1"/>
</dbReference>